<reference evidence="3 4" key="1">
    <citation type="submission" date="2019-04" db="EMBL/GenBank/DDBJ databases">
        <authorList>
            <person name="Poehlein A."/>
            <person name="Bengelsdorf F.R."/>
            <person name="Duerre P."/>
            <person name="Daniel R."/>
        </authorList>
    </citation>
    <scope>NUCLEOTIDE SEQUENCE [LARGE SCALE GENOMIC DNA]</scope>
    <source>
        <strain evidence="3 4">BS-1</strain>
    </source>
</reference>
<dbReference type="GO" id="GO:0003973">
    <property type="term" value="F:(S)-2-hydroxy-acid oxidase activity"/>
    <property type="evidence" value="ECO:0007669"/>
    <property type="project" value="UniProtKB-EC"/>
</dbReference>
<sequence>MMDVIIIGGGVVGCGVARELSRYKLNIALLEKTDDISNGQSKANTAIIHGGYDAKPGTLKAKFNVLGNKMYDKVCEELDVPHKRNTSLVVSFGPDGHAELEKLLQQGIENGVPGLSIIGQDELRRREPNIGSTAYEALLVETGGIVCPYEMTQAYAENAAMNGVTFYRQAEVTGIEKVEGGWKVISKAGTFTAKAVVNCAGLYSDVINNMVSEDKISIVPRRGEYYIVDKKYADAFHASIFQLPTKMGKGILVTPTVDGTVLLGPTAEDIDDKTDTRTTAEGLAKVLKFASLTWEHIPMRNFITTYSGLRAHCDRNDFVLGEAPDAPMFFNAAGVESPGLTSAPAIAQYLAEMIADKLSANKNENFNPIRKGIPKFREMNDEQRARAISINPDYAKVVCRCETVTEAEIREAIRRPVGARSVDGVKRRTRAGMGRCQAGFCTPRTVEILCEELHISPLEVTKFGGNSKYIESYLFEKGDNENA</sequence>
<dbReference type="OrthoDB" id="9801699at2"/>
<dbReference type="AlphaFoldDB" id="A0A4Z0YI63"/>
<dbReference type="EC" id="1.1.3.15" evidence="3"/>
<organism evidence="3 4">
    <name type="scientific">Caproiciproducens galactitolivorans</name>
    <dbReference type="NCBI Taxonomy" id="642589"/>
    <lineage>
        <taxon>Bacteria</taxon>
        <taxon>Bacillati</taxon>
        <taxon>Bacillota</taxon>
        <taxon>Clostridia</taxon>
        <taxon>Eubacteriales</taxon>
        <taxon>Acutalibacteraceae</taxon>
        <taxon>Caproiciproducens</taxon>
    </lineage>
</organism>
<dbReference type="PANTHER" id="PTHR42720:SF1">
    <property type="entry name" value="GLYCEROL 3-PHOSPHATE OXIDASE"/>
    <property type="match status" value="1"/>
</dbReference>
<dbReference type="InterPro" id="IPR052745">
    <property type="entry name" value="G3P_Oxidase/Oxidoreductase"/>
</dbReference>
<evidence type="ECO:0000259" key="1">
    <source>
        <dbReference type="Pfam" id="PF01266"/>
    </source>
</evidence>
<evidence type="ECO:0000313" key="4">
    <source>
        <dbReference type="Proteomes" id="UP000297714"/>
    </source>
</evidence>
<dbReference type="InterPro" id="IPR041854">
    <property type="entry name" value="BFD-like_2Fe2S-bd_dom_sf"/>
</dbReference>
<dbReference type="Gene3D" id="3.30.9.10">
    <property type="entry name" value="D-Amino Acid Oxidase, subunit A, domain 2"/>
    <property type="match status" value="1"/>
</dbReference>
<dbReference type="SUPFAM" id="SSF54373">
    <property type="entry name" value="FAD-linked reductases, C-terminal domain"/>
    <property type="match status" value="1"/>
</dbReference>
<dbReference type="RefSeq" id="WP_135657717.1">
    <property type="nucleotide sequence ID" value="NZ_SRMQ01000002.1"/>
</dbReference>
<feature type="domain" description="FAD dependent oxidoreductase" evidence="1">
    <location>
        <begin position="3"/>
        <end position="353"/>
    </location>
</feature>
<protein>
    <submittedName>
        <fullName evidence="3">L-2-hydroxyglutarate oxidase LhgO</fullName>
        <ecNumber evidence="3">1.1.3.15</ecNumber>
    </submittedName>
</protein>
<proteinExistence type="predicted"/>
<keyword evidence="4" id="KW-1185">Reference proteome</keyword>
<dbReference type="InterPro" id="IPR006076">
    <property type="entry name" value="FAD-dep_OxRdtase"/>
</dbReference>
<dbReference type="Gene3D" id="1.10.10.1100">
    <property type="entry name" value="BFD-like [2Fe-2S]-binding domain"/>
    <property type="match status" value="1"/>
</dbReference>
<dbReference type="PANTHER" id="PTHR42720">
    <property type="entry name" value="GLYCEROL-3-PHOSPHATE DEHYDROGENASE"/>
    <property type="match status" value="1"/>
</dbReference>
<keyword evidence="3" id="KW-0560">Oxidoreductase</keyword>
<evidence type="ECO:0000259" key="2">
    <source>
        <dbReference type="Pfam" id="PF04324"/>
    </source>
</evidence>
<comment type="caution">
    <text evidence="3">The sequence shown here is derived from an EMBL/GenBank/DDBJ whole genome shotgun (WGS) entry which is preliminary data.</text>
</comment>
<dbReference type="EMBL" id="SRMQ01000002">
    <property type="protein sequence ID" value="TGJ77316.1"/>
    <property type="molecule type" value="Genomic_DNA"/>
</dbReference>
<accession>A0A4Z0YI63</accession>
<gene>
    <name evidence="3" type="primary">lhgO_1</name>
    <name evidence="3" type="ORF">CAGA_06850</name>
</gene>
<feature type="domain" description="BFD-like [2Fe-2S]-binding" evidence="2">
    <location>
        <begin position="397"/>
        <end position="449"/>
    </location>
</feature>
<dbReference type="Proteomes" id="UP000297714">
    <property type="component" value="Unassembled WGS sequence"/>
</dbReference>
<dbReference type="InterPro" id="IPR007419">
    <property type="entry name" value="BFD-like_2Fe2S-bd_dom"/>
</dbReference>
<name>A0A4Z0YI63_9FIRM</name>
<dbReference type="InterPro" id="IPR036188">
    <property type="entry name" value="FAD/NAD-bd_sf"/>
</dbReference>
<evidence type="ECO:0000313" key="3">
    <source>
        <dbReference type="EMBL" id="TGJ77316.1"/>
    </source>
</evidence>
<dbReference type="CDD" id="cd19946">
    <property type="entry name" value="GlpA-like_Fer2_BFD-like"/>
    <property type="match status" value="1"/>
</dbReference>
<dbReference type="Pfam" id="PF04324">
    <property type="entry name" value="Fer2_BFD"/>
    <property type="match status" value="1"/>
</dbReference>
<dbReference type="Pfam" id="PF01266">
    <property type="entry name" value="DAO"/>
    <property type="match status" value="1"/>
</dbReference>
<dbReference type="SUPFAM" id="SSF51905">
    <property type="entry name" value="FAD/NAD(P)-binding domain"/>
    <property type="match status" value="1"/>
</dbReference>
<dbReference type="Gene3D" id="3.50.50.60">
    <property type="entry name" value="FAD/NAD(P)-binding domain"/>
    <property type="match status" value="1"/>
</dbReference>